<proteinExistence type="predicted"/>
<dbReference type="RefSeq" id="WP_141428772.1">
    <property type="nucleotide sequence ID" value="NZ_AP019736.1"/>
</dbReference>
<reference evidence="4" key="1">
    <citation type="submission" date="2019-06" db="EMBL/GenBank/DDBJ databases">
        <title>Alistipes onderdonkii subsp. vulgaris subsp. nov., Alistipes dispar sp. nov. and Alistipes communis sp. nov., isolated from human faeces, and creation of Alistipes onderdonkii subsp. onderdonkii subsp. nov.</title>
        <authorList>
            <person name="Sakamoto M."/>
            <person name="Ikeyama N."/>
            <person name="Ogata Y."/>
            <person name="Suda W."/>
            <person name="Iino T."/>
            <person name="Hattori M."/>
            <person name="Ohkuma M."/>
        </authorList>
    </citation>
    <scope>NUCLEOTIDE SEQUENCE [LARGE SCALE GENOMIC DNA]</scope>
    <source>
        <strain evidence="4">5CPEGH6</strain>
    </source>
</reference>
<evidence type="ECO:0000313" key="3">
    <source>
        <dbReference type="EMBL" id="BBL06898.1"/>
    </source>
</evidence>
<protein>
    <submittedName>
        <fullName evidence="3">Uncharacterized protein</fullName>
    </submittedName>
</protein>
<keyword evidence="1" id="KW-0802">TPR repeat</keyword>
<dbReference type="EMBL" id="AP019736">
    <property type="protein sequence ID" value="BBL06898.1"/>
    <property type="molecule type" value="Genomic_DNA"/>
</dbReference>
<dbReference type="SUPFAM" id="SSF48452">
    <property type="entry name" value="TPR-like"/>
    <property type="match status" value="1"/>
</dbReference>
<keyword evidence="4" id="KW-1185">Reference proteome</keyword>
<dbReference type="Gene3D" id="1.25.40.10">
    <property type="entry name" value="Tetratricopeptide repeat domain"/>
    <property type="match status" value="1"/>
</dbReference>
<evidence type="ECO:0000256" key="1">
    <source>
        <dbReference type="PROSITE-ProRule" id="PRU00339"/>
    </source>
</evidence>
<dbReference type="PROSITE" id="PS50005">
    <property type="entry name" value="TPR"/>
    <property type="match status" value="1"/>
</dbReference>
<dbReference type="InterPro" id="IPR011990">
    <property type="entry name" value="TPR-like_helical_dom_sf"/>
</dbReference>
<organism evidence="3 4">
    <name type="scientific">Alistipes dispar</name>
    <dbReference type="NCBI Taxonomy" id="2585119"/>
    <lineage>
        <taxon>Bacteria</taxon>
        <taxon>Pseudomonadati</taxon>
        <taxon>Bacteroidota</taxon>
        <taxon>Bacteroidia</taxon>
        <taxon>Bacteroidales</taxon>
        <taxon>Rikenellaceae</taxon>
        <taxon>Alistipes</taxon>
    </lineage>
</organism>
<dbReference type="AlphaFoldDB" id="A0A4Y1X3K2"/>
<dbReference type="GeneID" id="98673512"/>
<dbReference type="KEGG" id="ada:A5CPEGH6_15360"/>
<accession>A0A4Y1X3K2</accession>
<feature type="repeat" description="TPR" evidence="1">
    <location>
        <begin position="701"/>
        <end position="734"/>
    </location>
</feature>
<sequence length="761" mass="87479">MLLLLLILLCGCSRRFARLRRSGDARVQVSMPSRRRTPEPAAAPQGDTTAASGPITFTTEDGRELRLVPAAYDDRLQESVMNLRIEQVTISVNNIRNVAERNGKIDLEFSVTLPRELLDDQWRVELEPVLCTRQDTFSLHRLLFTGERFRRLQRQDMARYDRYLHSIVDSADYFRCFADVAGFESYLHKAAVRRQALLEEKARLDAAAGNTVSGRSRLSDRRVYRRGLRDLRRQAARERRSRLDSVGALGRAAQGHPSDPLAAYLAPHYKPRPVETPGYVRAIRRELSDSSEVQRSRIRRRTVEANIRLLSDLDTAALMLEYYDLRKIERNEERARNKEEVFRRVVRFPELPGTRLDTIVHADRSVTYRYAEQIDAGEHTDRIHLFLRGAVTSVGGRRYELPASDTLTYSVTSMISFIDDAPRYVHRIVRRDAEADARFFFVFPRNGTEVREDLADNRAQLAAVKRLTQALMTDPVFIIDSIALTATSSPEGSWKVNDRLARERSAALKEVLVREFRKMKDSLGIAGSYVLDAGGGVRRIETDNGLPDLPDRVRAGWLAEDWGRLEELVRADSALAADREGILALVRKEVDPDRREWLIRKRFPASYAYMREKLYPQMRAVDFRFSLHRRGMKRDTVWTTVLDSAYLRGVELLKKRRYEEALALLRPYEDRNTALAYMSVGLDRAAARILGREETRRPDDAEVKYMLAVVSARLGDNERAVRSLLRAAELQPRLRFRGNLDPELSALIRRYDLFNDNTVNL</sequence>
<dbReference type="InterPro" id="IPR019734">
    <property type="entry name" value="TPR_rpt"/>
</dbReference>
<name>A0A4Y1X3K2_9BACT</name>
<dbReference type="Proteomes" id="UP000319374">
    <property type="component" value="Chromosome"/>
</dbReference>
<dbReference type="OrthoDB" id="1031365at2"/>
<evidence type="ECO:0000256" key="2">
    <source>
        <dbReference type="SAM" id="MobiDB-lite"/>
    </source>
</evidence>
<evidence type="ECO:0000313" key="4">
    <source>
        <dbReference type="Proteomes" id="UP000319374"/>
    </source>
</evidence>
<feature type="compositionally biased region" description="Polar residues" evidence="2">
    <location>
        <begin position="46"/>
        <end position="55"/>
    </location>
</feature>
<gene>
    <name evidence="3" type="ORF">A5CPEGH6_15360</name>
</gene>
<feature type="region of interest" description="Disordered" evidence="2">
    <location>
        <begin position="27"/>
        <end position="55"/>
    </location>
</feature>